<keyword evidence="3" id="KW-1185">Reference proteome</keyword>
<dbReference type="EMBL" id="CCAE010000047">
    <property type="protein sequence ID" value="CDN89599.1"/>
    <property type="molecule type" value="Genomic_DNA"/>
</dbReference>
<accession>A0A1L1PPG9</accession>
<proteinExistence type="predicted"/>
<dbReference type="Proteomes" id="UP000028878">
    <property type="component" value="Unassembled WGS sequence"/>
</dbReference>
<dbReference type="InterPro" id="IPR036237">
    <property type="entry name" value="Xyl_isomerase-like_sf"/>
</dbReference>
<dbReference type="PANTHER" id="PTHR12110:SF21">
    <property type="entry name" value="XYLOSE ISOMERASE-LIKE TIM BARREL DOMAIN-CONTAINING PROTEIN"/>
    <property type="match status" value="1"/>
</dbReference>
<dbReference type="GO" id="GO:0016853">
    <property type="term" value="F:isomerase activity"/>
    <property type="evidence" value="ECO:0007669"/>
    <property type="project" value="UniProtKB-KW"/>
</dbReference>
<dbReference type="RefSeq" id="WP_009519516.1">
    <property type="nucleotide sequence ID" value="NZ_CCAE010000047.1"/>
</dbReference>
<evidence type="ECO:0000313" key="2">
    <source>
        <dbReference type="EMBL" id="CDN89599.1"/>
    </source>
</evidence>
<feature type="domain" description="Xylose isomerase-like TIM barrel" evidence="1">
    <location>
        <begin position="20"/>
        <end position="268"/>
    </location>
</feature>
<dbReference type="PANTHER" id="PTHR12110">
    <property type="entry name" value="HYDROXYPYRUVATE ISOMERASE"/>
    <property type="match status" value="1"/>
</dbReference>
<dbReference type="Pfam" id="PF01261">
    <property type="entry name" value="AP_endonuc_2"/>
    <property type="match status" value="1"/>
</dbReference>
<evidence type="ECO:0000313" key="3">
    <source>
        <dbReference type="Proteomes" id="UP000028878"/>
    </source>
</evidence>
<gene>
    <name evidence="2" type="ORF">BN948_04038</name>
</gene>
<keyword evidence="2" id="KW-0413">Isomerase</keyword>
<name>A0A1L1PPG9_HYDIT</name>
<reference evidence="3" key="1">
    <citation type="submission" date="2014-11" db="EMBL/GenBank/DDBJ databases">
        <title>Draft genome sequence of Hydrogenophaga intermedia S1.</title>
        <authorList>
            <person name="Gan H.M."/>
            <person name="Chew T.H."/>
            <person name="Stolz A."/>
        </authorList>
    </citation>
    <scope>NUCLEOTIDE SEQUENCE [LARGE SCALE GENOMIC DNA]</scope>
    <source>
        <strain evidence="3">S1</strain>
    </source>
</reference>
<protein>
    <submittedName>
        <fullName evidence="2">Xylose isomerase domain-containing protein TIM barrel</fullName>
    </submittedName>
</protein>
<dbReference type="InterPro" id="IPR050312">
    <property type="entry name" value="IolE/XylAMocC-like"/>
</dbReference>
<dbReference type="AlphaFoldDB" id="A0A1L1PPG9"/>
<dbReference type="Gene3D" id="3.20.20.150">
    <property type="entry name" value="Divalent-metal-dependent TIM barrel enzymes"/>
    <property type="match status" value="1"/>
</dbReference>
<dbReference type="InterPro" id="IPR013022">
    <property type="entry name" value="Xyl_isomerase-like_TIM-brl"/>
</dbReference>
<organism evidence="2 3">
    <name type="scientific">Hydrogenophaga intermedia</name>
    <dbReference type="NCBI Taxonomy" id="65786"/>
    <lineage>
        <taxon>Bacteria</taxon>
        <taxon>Pseudomonadati</taxon>
        <taxon>Pseudomonadota</taxon>
        <taxon>Betaproteobacteria</taxon>
        <taxon>Burkholderiales</taxon>
        <taxon>Comamonadaceae</taxon>
        <taxon>Hydrogenophaga</taxon>
    </lineage>
</organism>
<evidence type="ECO:0000259" key="1">
    <source>
        <dbReference type="Pfam" id="PF01261"/>
    </source>
</evidence>
<dbReference type="SUPFAM" id="SSF51658">
    <property type="entry name" value="Xylose isomerase-like"/>
    <property type="match status" value="1"/>
</dbReference>
<sequence>MRIALCNEVLAPWPFARQCEWAAALGYEGLELAPFTLGDDAWKLPAAERAALRRAASDAGIAISGLHWLLRQPEGLSITSPDATVRARTLEVLRGLIDLCADLGGAVLVHGSPAQRRLPADDEAAGRERAIETFATVAAHAQAAGVTYCIEPLAAPEADFLHTVAEAAAVVQAIDRPALRTMLDCCAAARAEAESVHEVLARWLPTGLLAHVQVNDPNLRGPGQGAVGFADILRALRRHGYAGWIAVEPFDYHPDGPACAARAIGYLKGLLEALD</sequence>